<feature type="active site" description="Charge relay system" evidence="6">
    <location>
        <position position="197"/>
    </location>
</feature>
<dbReference type="InterPro" id="IPR029062">
    <property type="entry name" value="Class_I_gatase-like"/>
</dbReference>
<dbReference type="SUPFAM" id="SSF52317">
    <property type="entry name" value="Class I glutamine amidotransferase-like"/>
    <property type="match status" value="1"/>
</dbReference>
<dbReference type="Gene3D" id="3.40.50.10740">
    <property type="entry name" value="Class I glutamine amidotransferase-like"/>
    <property type="match status" value="1"/>
</dbReference>
<evidence type="ECO:0000256" key="3">
    <source>
        <dbReference type="ARBA" id="ARBA00022670"/>
    </source>
</evidence>
<protein>
    <submittedName>
        <fullName evidence="9">LD-carboxypeptidase</fullName>
    </submittedName>
</protein>
<keyword evidence="5" id="KW-0720">Serine protease</keyword>
<dbReference type="PIRSF" id="PIRSF028757">
    <property type="entry name" value="LD-carboxypeptidase"/>
    <property type="match status" value="1"/>
</dbReference>
<dbReference type="InterPro" id="IPR040921">
    <property type="entry name" value="Peptidase_S66C"/>
</dbReference>
<dbReference type="GO" id="GO:0006508">
    <property type="term" value="P:proteolysis"/>
    <property type="evidence" value="ECO:0007669"/>
    <property type="project" value="UniProtKB-KW"/>
</dbReference>
<dbReference type="InterPro" id="IPR003507">
    <property type="entry name" value="S66_fam"/>
</dbReference>
<feature type="active site" description="Charge relay system" evidence="6">
    <location>
        <position position="265"/>
    </location>
</feature>
<keyword evidence="3" id="KW-0645">Protease</keyword>
<dbReference type="GO" id="GO:0008236">
    <property type="term" value="F:serine-type peptidase activity"/>
    <property type="evidence" value="ECO:0007669"/>
    <property type="project" value="UniProtKB-KW"/>
</dbReference>
<evidence type="ECO:0000256" key="4">
    <source>
        <dbReference type="ARBA" id="ARBA00022801"/>
    </source>
</evidence>
<keyword evidence="2 9" id="KW-0121">Carboxypeptidase</keyword>
<evidence type="ECO:0000256" key="1">
    <source>
        <dbReference type="ARBA" id="ARBA00010233"/>
    </source>
</evidence>
<dbReference type="GO" id="GO:0004180">
    <property type="term" value="F:carboxypeptidase activity"/>
    <property type="evidence" value="ECO:0007669"/>
    <property type="project" value="UniProtKB-KW"/>
</dbReference>
<dbReference type="InterPro" id="IPR027478">
    <property type="entry name" value="LdcA_N"/>
</dbReference>
<feature type="domain" description="LD-carboxypeptidase N-terminal" evidence="7">
    <location>
        <begin position="15"/>
        <end position="125"/>
    </location>
</feature>
<evidence type="ECO:0000256" key="6">
    <source>
        <dbReference type="PIRSR" id="PIRSR028757-1"/>
    </source>
</evidence>
<keyword evidence="4" id="KW-0378">Hydrolase</keyword>
<gene>
    <name evidence="9" type="ORF">DI536_22030</name>
</gene>
<evidence type="ECO:0000259" key="8">
    <source>
        <dbReference type="Pfam" id="PF17676"/>
    </source>
</evidence>
<evidence type="ECO:0000313" key="10">
    <source>
        <dbReference type="Proteomes" id="UP000249061"/>
    </source>
</evidence>
<sequence>MSFLAPPPLRPGDAVAVVAPAGPFDRPSFDKGLDVLASRYRPLFTEQLFDTHRYLAGTDASRSSQLQHALDAKDVRAVFAARGGYGAMRLLPSLRFGTPRHIVGFSDITALHLAAQRSGWRSLHAPVLTQLGKQPDEVVRRLFACLEGEAVAALPGRRTVTAGVATGPLLGGNLSVLTRLIGTPYLPSLRGAVLLLEDVGERPYRLDRMWTHLKLAGLLDGLAGVVFGEFTGCDEKDAPYTHADVLDELAQQLGVPCAAGFDIGHGAVNQPVMLGATVKLDATAKTLEVVV</sequence>
<dbReference type="EMBL" id="QFQP01000020">
    <property type="protein sequence ID" value="PZR09619.1"/>
    <property type="molecule type" value="Genomic_DNA"/>
</dbReference>
<evidence type="ECO:0000256" key="5">
    <source>
        <dbReference type="ARBA" id="ARBA00022825"/>
    </source>
</evidence>
<dbReference type="PANTHER" id="PTHR30237">
    <property type="entry name" value="MURAMOYLTETRAPEPTIDE CARBOXYPEPTIDASE"/>
    <property type="match status" value="1"/>
</dbReference>
<comment type="similarity">
    <text evidence="1">Belongs to the peptidase S66 family.</text>
</comment>
<proteinExistence type="inferred from homology"/>
<dbReference type="InterPro" id="IPR040449">
    <property type="entry name" value="Peptidase_S66_N"/>
</dbReference>
<dbReference type="Pfam" id="PF17676">
    <property type="entry name" value="Peptidase_S66C"/>
    <property type="match status" value="1"/>
</dbReference>
<evidence type="ECO:0000313" key="9">
    <source>
        <dbReference type="EMBL" id="PZR09619.1"/>
    </source>
</evidence>
<feature type="domain" description="LD-carboxypeptidase C-terminal" evidence="8">
    <location>
        <begin position="166"/>
        <end position="280"/>
    </location>
</feature>
<dbReference type="Proteomes" id="UP000249061">
    <property type="component" value="Unassembled WGS sequence"/>
</dbReference>
<evidence type="ECO:0000256" key="2">
    <source>
        <dbReference type="ARBA" id="ARBA00022645"/>
    </source>
</evidence>
<feature type="active site" description="Nucleophile" evidence="6">
    <location>
        <position position="106"/>
    </location>
</feature>
<evidence type="ECO:0000259" key="7">
    <source>
        <dbReference type="Pfam" id="PF02016"/>
    </source>
</evidence>
<dbReference type="InterPro" id="IPR027461">
    <property type="entry name" value="Carboxypeptidase_A_C_sf"/>
</dbReference>
<organism evidence="9 10">
    <name type="scientific">Archangium gephyra</name>
    <dbReference type="NCBI Taxonomy" id="48"/>
    <lineage>
        <taxon>Bacteria</taxon>
        <taxon>Pseudomonadati</taxon>
        <taxon>Myxococcota</taxon>
        <taxon>Myxococcia</taxon>
        <taxon>Myxococcales</taxon>
        <taxon>Cystobacterineae</taxon>
        <taxon>Archangiaceae</taxon>
        <taxon>Archangium</taxon>
    </lineage>
</organism>
<reference evidence="9 10" key="1">
    <citation type="submission" date="2017-08" db="EMBL/GenBank/DDBJ databases">
        <title>Infants hospitalized years apart are colonized by the same room-sourced microbial strains.</title>
        <authorList>
            <person name="Brooks B."/>
            <person name="Olm M.R."/>
            <person name="Firek B.A."/>
            <person name="Baker R."/>
            <person name="Thomas B.C."/>
            <person name="Morowitz M.J."/>
            <person name="Banfield J.F."/>
        </authorList>
    </citation>
    <scope>NUCLEOTIDE SEQUENCE [LARGE SCALE GENOMIC DNA]</scope>
    <source>
        <strain evidence="9">S2_003_000_R2_14</strain>
    </source>
</reference>
<dbReference type="AlphaFoldDB" id="A0A2W5T1Z1"/>
<dbReference type="Gene3D" id="3.50.30.60">
    <property type="entry name" value="LD-carboxypeptidase A C-terminal domain-like"/>
    <property type="match status" value="1"/>
</dbReference>
<dbReference type="Pfam" id="PF02016">
    <property type="entry name" value="Peptidase_S66"/>
    <property type="match status" value="1"/>
</dbReference>
<dbReference type="SUPFAM" id="SSF141986">
    <property type="entry name" value="LD-carboxypeptidase A C-terminal domain-like"/>
    <property type="match status" value="1"/>
</dbReference>
<dbReference type="CDD" id="cd07025">
    <property type="entry name" value="Peptidase_S66"/>
    <property type="match status" value="1"/>
</dbReference>
<name>A0A2W5T1Z1_9BACT</name>
<accession>A0A2W5T1Z1</accession>
<comment type="caution">
    <text evidence="9">The sequence shown here is derived from an EMBL/GenBank/DDBJ whole genome shotgun (WGS) entry which is preliminary data.</text>
</comment>
<dbReference type="PANTHER" id="PTHR30237:SF2">
    <property type="entry name" value="MUREIN TETRAPEPTIDE CARBOXYPEPTIDASE"/>
    <property type="match status" value="1"/>
</dbReference>